<dbReference type="SUPFAM" id="SSF141868">
    <property type="entry name" value="EAL domain-like"/>
    <property type="match status" value="1"/>
</dbReference>
<dbReference type="Pfam" id="PF04940">
    <property type="entry name" value="BLUF"/>
    <property type="match status" value="1"/>
</dbReference>
<proteinExistence type="predicted"/>
<dbReference type="EMBL" id="CACRTM010000026">
    <property type="protein sequence ID" value="VYU38791.1"/>
    <property type="molecule type" value="Genomic_DNA"/>
</dbReference>
<dbReference type="InterPro" id="IPR036046">
    <property type="entry name" value="Acylphosphatase-like_dom_sf"/>
</dbReference>
<evidence type="ECO:0000259" key="2">
    <source>
        <dbReference type="PROSITE" id="PS50925"/>
    </source>
</evidence>
<reference evidence="3" key="1">
    <citation type="submission" date="2019-11" db="EMBL/GenBank/DDBJ databases">
        <authorList>
            <person name="Feng L."/>
        </authorList>
    </citation>
    <scope>NUCLEOTIDE SEQUENCE</scope>
    <source>
        <strain evidence="3">KOxytocaLFYP65</strain>
    </source>
</reference>
<sequence>MLITLIYRSHIRPGTSYQTIVDMVKSANDRNMQMGVTGVLLFNGIHFFQLLEGREESVKEVFDSISCDKRHFNIVELLCDFAPFRRFGNAGMELIDIRLHAQDDCLASVLERGTTKHKLMYNDRALRFFRTFIESTETENYYELPDKSEWYFTSETIGLKSLTDSSLIEIKPVVDPLAQHVHSFELIPNVQSQNSEELFLADITSKRDAFFFAGKFILAEQRISVSLQPMTLIEVPGSVETLLDYIQSSNLIPEQLIIQFSERAIISDMNKFTLSVRKLKSAGISVAISDFGAGYSGLSLLANFQPEKVKIHHDLIRNIHKDGSRQAIVQSIIHCCEKLEIRVCATGIEQPEEWMWLESAGISCFQGSLFSGYDENNQLHITWPNLISDNHDN</sequence>
<protein>
    <submittedName>
        <fullName evidence="3">Blue light- and temperature-regulated antirepressor YcgF</fullName>
    </submittedName>
</protein>
<organism evidence="3">
    <name type="scientific">Klebsiella oxytoca</name>
    <dbReference type="NCBI Taxonomy" id="571"/>
    <lineage>
        <taxon>Bacteria</taxon>
        <taxon>Pseudomonadati</taxon>
        <taxon>Pseudomonadota</taxon>
        <taxon>Gammaproteobacteria</taxon>
        <taxon>Enterobacterales</taxon>
        <taxon>Enterobacteriaceae</taxon>
        <taxon>Klebsiella/Raoultella group</taxon>
        <taxon>Klebsiella</taxon>
    </lineage>
</organism>
<evidence type="ECO:0000313" key="3">
    <source>
        <dbReference type="EMBL" id="VYU38791.1"/>
    </source>
</evidence>
<dbReference type="SMART" id="SM01034">
    <property type="entry name" value="BLUF"/>
    <property type="match status" value="1"/>
</dbReference>
<dbReference type="PROSITE" id="PS50925">
    <property type="entry name" value="BLUF"/>
    <property type="match status" value="1"/>
</dbReference>
<name>A0A6N3EJ83_KLEOX</name>
<evidence type="ECO:0000259" key="1">
    <source>
        <dbReference type="PROSITE" id="PS50883"/>
    </source>
</evidence>
<dbReference type="GO" id="GO:0071111">
    <property type="term" value="F:cyclic-guanylate-specific phosphodiesterase activity"/>
    <property type="evidence" value="ECO:0007669"/>
    <property type="project" value="InterPro"/>
</dbReference>
<dbReference type="Gene3D" id="3.20.20.450">
    <property type="entry name" value="EAL domain"/>
    <property type="match status" value="1"/>
</dbReference>
<dbReference type="RefSeq" id="WP_156529782.1">
    <property type="nucleotide sequence ID" value="NZ_CACRTM010000026.1"/>
</dbReference>
<dbReference type="Pfam" id="PF00563">
    <property type="entry name" value="EAL"/>
    <property type="match status" value="1"/>
</dbReference>
<dbReference type="AlphaFoldDB" id="A0A6N3EJ83"/>
<dbReference type="PANTHER" id="PTHR33121:SF15">
    <property type="entry name" value="BLUE LIGHT- AND TEMPERATURE-REGULATED ANTIREPRESSOR BLUF"/>
    <property type="match status" value="1"/>
</dbReference>
<dbReference type="SMART" id="SM00052">
    <property type="entry name" value="EAL"/>
    <property type="match status" value="1"/>
</dbReference>
<dbReference type="CDD" id="cd01948">
    <property type="entry name" value="EAL"/>
    <property type="match status" value="1"/>
</dbReference>
<accession>A0A6N3EJ83</accession>
<feature type="domain" description="BLUF" evidence="2">
    <location>
        <begin position="2"/>
        <end position="93"/>
    </location>
</feature>
<dbReference type="SUPFAM" id="SSF54975">
    <property type="entry name" value="Acylphosphatase/BLUF domain-like"/>
    <property type="match status" value="1"/>
</dbReference>
<dbReference type="InterPro" id="IPR050706">
    <property type="entry name" value="Cyclic-di-GMP_PDE-like"/>
</dbReference>
<dbReference type="InterPro" id="IPR035919">
    <property type="entry name" value="EAL_sf"/>
</dbReference>
<dbReference type="InterPro" id="IPR001633">
    <property type="entry name" value="EAL_dom"/>
</dbReference>
<gene>
    <name evidence="3" type="primary">ycgF_2</name>
    <name evidence="3" type="ORF">KOLFYP65_03909</name>
</gene>
<dbReference type="GO" id="GO:0071949">
    <property type="term" value="F:FAD binding"/>
    <property type="evidence" value="ECO:0007669"/>
    <property type="project" value="InterPro"/>
</dbReference>
<dbReference type="Gene3D" id="3.30.70.100">
    <property type="match status" value="1"/>
</dbReference>
<feature type="domain" description="EAL" evidence="1">
    <location>
        <begin position="122"/>
        <end position="387"/>
    </location>
</feature>
<dbReference type="PANTHER" id="PTHR33121">
    <property type="entry name" value="CYCLIC DI-GMP PHOSPHODIESTERASE PDEF"/>
    <property type="match status" value="1"/>
</dbReference>
<dbReference type="GO" id="GO:0009882">
    <property type="term" value="F:blue light photoreceptor activity"/>
    <property type="evidence" value="ECO:0007669"/>
    <property type="project" value="InterPro"/>
</dbReference>
<dbReference type="PROSITE" id="PS50883">
    <property type="entry name" value="EAL"/>
    <property type="match status" value="1"/>
</dbReference>
<dbReference type="InterPro" id="IPR007024">
    <property type="entry name" value="BLUF_domain"/>
</dbReference>